<dbReference type="OrthoDB" id="10336135at2759"/>
<proteinExistence type="predicted"/>
<feature type="non-terminal residue" evidence="1">
    <location>
        <position position="1"/>
    </location>
</feature>
<dbReference type="EMBL" id="JAEFBJ010000005">
    <property type="protein sequence ID" value="KAG7610821.1"/>
    <property type="molecule type" value="Genomic_DNA"/>
</dbReference>
<sequence>SFLLSYLFYFLKKFSILPSKNRNGKKRILFSFSFLSQIFQRKKTEDSYGRPKFFLALSLDRDYHLATTSSFRCWPALVRHYSAFISIMLSVNYRRIYTRFIRC</sequence>
<name>A0A8T2DU03_ARASU</name>
<comment type="caution">
    <text evidence="1">The sequence shown here is derived from an EMBL/GenBank/DDBJ whole genome shotgun (WGS) entry which is preliminary data.</text>
</comment>
<dbReference type="Proteomes" id="UP000694251">
    <property type="component" value="Chromosome 5"/>
</dbReference>
<gene>
    <name evidence="1" type="ORF">ISN44_As05g029240</name>
</gene>
<dbReference type="AlphaFoldDB" id="A0A8T2DU03"/>
<evidence type="ECO:0000313" key="2">
    <source>
        <dbReference type="Proteomes" id="UP000694251"/>
    </source>
</evidence>
<accession>A0A8T2DU03</accession>
<reference evidence="1 2" key="1">
    <citation type="submission" date="2020-12" db="EMBL/GenBank/DDBJ databases">
        <title>Concerted genomic and epigenomic changes stabilize Arabidopsis allopolyploids.</title>
        <authorList>
            <person name="Chen Z."/>
        </authorList>
    </citation>
    <scope>NUCLEOTIDE SEQUENCE [LARGE SCALE GENOMIC DNA]</scope>
    <source>
        <strain evidence="1">As9502</strain>
        <tissue evidence="1">Leaf</tissue>
    </source>
</reference>
<keyword evidence="2" id="KW-1185">Reference proteome</keyword>
<evidence type="ECO:0000313" key="1">
    <source>
        <dbReference type="EMBL" id="KAG7610821.1"/>
    </source>
</evidence>
<protein>
    <submittedName>
        <fullName evidence="1">Uncharacterized protein</fullName>
    </submittedName>
</protein>
<organism evidence="1 2">
    <name type="scientific">Arabidopsis suecica</name>
    <name type="common">Swedish thale-cress</name>
    <name type="synonym">Cardaminopsis suecica</name>
    <dbReference type="NCBI Taxonomy" id="45249"/>
    <lineage>
        <taxon>Eukaryota</taxon>
        <taxon>Viridiplantae</taxon>
        <taxon>Streptophyta</taxon>
        <taxon>Embryophyta</taxon>
        <taxon>Tracheophyta</taxon>
        <taxon>Spermatophyta</taxon>
        <taxon>Magnoliopsida</taxon>
        <taxon>eudicotyledons</taxon>
        <taxon>Gunneridae</taxon>
        <taxon>Pentapetalae</taxon>
        <taxon>rosids</taxon>
        <taxon>malvids</taxon>
        <taxon>Brassicales</taxon>
        <taxon>Brassicaceae</taxon>
        <taxon>Camelineae</taxon>
        <taxon>Arabidopsis</taxon>
    </lineage>
</organism>